<proteinExistence type="predicted"/>
<dbReference type="EMBL" id="CP163440">
    <property type="protein sequence ID" value="XDQ62749.1"/>
    <property type="molecule type" value="Genomic_DNA"/>
</dbReference>
<dbReference type="AlphaFoldDB" id="A0AB39SBL1"/>
<evidence type="ECO:0000256" key="1">
    <source>
        <dbReference type="SAM" id="SignalP"/>
    </source>
</evidence>
<gene>
    <name evidence="2" type="ORF">AB5J50_19055</name>
</gene>
<accession>A0AB39SBL1</accession>
<organism evidence="2">
    <name type="scientific">Streptomyces sp. R35</name>
    <dbReference type="NCBI Taxonomy" id="3238630"/>
    <lineage>
        <taxon>Bacteria</taxon>
        <taxon>Bacillati</taxon>
        <taxon>Actinomycetota</taxon>
        <taxon>Actinomycetes</taxon>
        <taxon>Kitasatosporales</taxon>
        <taxon>Streptomycetaceae</taxon>
        <taxon>Streptomyces</taxon>
    </lineage>
</organism>
<name>A0AB39SBL1_9ACTN</name>
<evidence type="ECO:0000313" key="2">
    <source>
        <dbReference type="EMBL" id="XDQ62749.1"/>
    </source>
</evidence>
<sequence length="142" mass="14822">MGRYKKGLAVAVAGAALTVGMSAGPASATSYTLYCDTSSASGAGTINGWGSGATSLDVILSVYDAKADGHHVAIRLIAKNDGGGVVTPWPWHHNYDGYDKSLTLSSTATYSAGMYDVGIEVATFEGSTELNYCRDWLRSDQT</sequence>
<feature type="chain" id="PRO_5044347671" evidence="1">
    <location>
        <begin position="29"/>
        <end position="142"/>
    </location>
</feature>
<reference evidence="2" key="1">
    <citation type="submission" date="2024-07" db="EMBL/GenBank/DDBJ databases">
        <authorList>
            <person name="Yu S.T."/>
        </authorList>
    </citation>
    <scope>NUCLEOTIDE SEQUENCE</scope>
    <source>
        <strain evidence="2">R35</strain>
    </source>
</reference>
<protein>
    <submittedName>
        <fullName evidence="2">Uncharacterized protein</fullName>
    </submittedName>
</protein>
<feature type="signal peptide" evidence="1">
    <location>
        <begin position="1"/>
        <end position="28"/>
    </location>
</feature>
<dbReference type="RefSeq" id="WP_369259599.1">
    <property type="nucleotide sequence ID" value="NZ_CP163440.1"/>
</dbReference>
<keyword evidence="1" id="KW-0732">Signal</keyword>